<evidence type="ECO:0000313" key="2">
    <source>
        <dbReference type="Proteomes" id="UP000011592"/>
    </source>
</evidence>
<dbReference type="AlphaFoldDB" id="L9Z4Q2"/>
<protein>
    <submittedName>
        <fullName evidence="1">Ribonucleotide reductase beta subunit-like protein</fullName>
    </submittedName>
</protein>
<organism evidence="1 2">
    <name type="scientific">Natrinema gari JCM 14663</name>
    <dbReference type="NCBI Taxonomy" id="1230459"/>
    <lineage>
        <taxon>Archaea</taxon>
        <taxon>Methanobacteriati</taxon>
        <taxon>Methanobacteriota</taxon>
        <taxon>Stenosarchaea group</taxon>
        <taxon>Halobacteria</taxon>
        <taxon>Halobacteriales</taxon>
        <taxon>Natrialbaceae</taxon>
        <taxon>Natrinema</taxon>
    </lineage>
</organism>
<dbReference type="PATRIC" id="fig|1230459.4.peg.1637"/>
<dbReference type="Proteomes" id="UP000011592">
    <property type="component" value="Unassembled WGS sequence"/>
</dbReference>
<gene>
    <name evidence="1" type="ORF">C486_08190</name>
</gene>
<name>L9Z4Q2_9EURY</name>
<proteinExistence type="predicted"/>
<comment type="caution">
    <text evidence="1">The sequence shown here is derived from an EMBL/GenBank/DDBJ whole genome shotgun (WGS) entry which is preliminary data.</text>
</comment>
<sequence>MMMSYRQHMPIDYGEREKSYELYRKGKREGTWDPDEYDLDEDRDDWTQFSEAERQRFLATCSGFYDGEEDVTRTLAPYMMALDALPNDEMPFDPVQEEMYLAQQVYEEAKHTDFFSRYFEEVFGTQETTPYRENGYQEQGYSTDDLYDTADDLLAAIDDGDRTELVYALGEAYLNYMGIVEAQLARGGYLSFDQMIELKAAEMGREAVLESFQAAIGKVRQDETRHIENGRWILQQLAVAEPDIVADVYEPRLEQYVENRLLADPLYDEHPFDGYDQQKIGTQLVQYLQDTVDYIGADRFERYGDVQAALQERQAAD</sequence>
<dbReference type="Gene3D" id="1.10.620.20">
    <property type="entry name" value="Ribonucleotide Reductase, subunit A"/>
    <property type="match status" value="1"/>
</dbReference>
<reference evidence="1 2" key="1">
    <citation type="journal article" date="2014" name="PLoS Genet.">
        <title>Phylogenetically driven sequencing of extremely halophilic archaea reveals strategies for static and dynamic osmo-response.</title>
        <authorList>
            <person name="Becker E.A."/>
            <person name="Seitzer P.M."/>
            <person name="Tritt A."/>
            <person name="Larsen D."/>
            <person name="Krusor M."/>
            <person name="Yao A.I."/>
            <person name="Wu D."/>
            <person name="Madern D."/>
            <person name="Eisen J.A."/>
            <person name="Darling A.E."/>
            <person name="Facciotti M.T."/>
        </authorList>
    </citation>
    <scope>NUCLEOTIDE SEQUENCE [LARGE SCALE GENOMIC DNA]</scope>
    <source>
        <strain evidence="1 2">JCM 14663</strain>
    </source>
</reference>
<accession>L9Z4Q2</accession>
<keyword evidence="2" id="KW-1185">Reference proteome</keyword>
<dbReference type="InterPro" id="IPR009078">
    <property type="entry name" value="Ferritin-like_SF"/>
</dbReference>
<dbReference type="SUPFAM" id="SSF47240">
    <property type="entry name" value="Ferritin-like"/>
    <property type="match status" value="1"/>
</dbReference>
<evidence type="ECO:0000313" key="1">
    <source>
        <dbReference type="EMBL" id="ELY80881.1"/>
    </source>
</evidence>
<dbReference type="EMBL" id="AOIJ01000045">
    <property type="protein sequence ID" value="ELY80881.1"/>
    <property type="molecule type" value="Genomic_DNA"/>
</dbReference>
<dbReference type="GO" id="GO:0016491">
    <property type="term" value="F:oxidoreductase activity"/>
    <property type="evidence" value="ECO:0007669"/>
    <property type="project" value="InterPro"/>
</dbReference>
<dbReference type="InterPro" id="IPR012348">
    <property type="entry name" value="RNR-like"/>
</dbReference>